<feature type="compositionally biased region" description="Low complexity" evidence="2">
    <location>
        <begin position="525"/>
        <end position="541"/>
    </location>
</feature>
<feature type="compositionally biased region" description="Polar residues" evidence="2">
    <location>
        <begin position="640"/>
        <end position="655"/>
    </location>
</feature>
<evidence type="ECO:0008006" key="5">
    <source>
        <dbReference type="Google" id="ProtNLM"/>
    </source>
</evidence>
<dbReference type="AlphaFoldDB" id="A0A835YDU5"/>
<feature type="region of interest" description="Disordered" evidence="2">
    <location>
        <begin position="198"/>
        <end position="238"/>
    </location>
</feature>
<evidence type="ECO:0000256" key="1">
    <source>
        <dbReference type="SAM" id="Coils"/>
    </source>
</evidence>
<evidence type="ECO:0000313" key="4">
    <source>
        <dbReference type="Proteomes" id="UP000612055"/>
    </source>
</evidence>
<feature type="compositionally biased region" description="Gly residues" evidence="2">
    <location>
        <begin position="202"/>
        <end position="213"/>
    </location>
</feature>
<feature type="region of interest" description="Disordered" evidence="2">
    <location>
        <begin position="1182"/>
        <end position="1226"/>
    </location>
</feature>
<dbReference type="PANTHER" id="PTHR16520">
    <property type="entry name" value="KINETOCHORE SCAFFOLD 1"/>
    <property type="match status" value="1"/>
</dbReference>
<feature type="coiled-coil region" evidence="1">
    <location>
        <begin position="792"/>
        <end position="916"/>
    </location>
</feature>
<evidence type="ECO:0000256" key="2">
    <source>
        <dbReference type="SAM" id="MobiDB-lite"/>
    </source>
</evidence>
<proteinExistence type="predicted"/>
<feature type="compositionally biased region" description="Low complexity" evidence="2">
    <location>
        <begin position="1211"/>
        <end position="1225"/>
    </location>
</feature>
<dbReference type="InterPro" id="IPR037388">
    <property type="entry name" value="Blinkin"/>
</dbReference>
<evidence type="ECO:0000313" key="3">
    <source>
        <dbReference type="EMBL" id="KAG2500883.1"/>
    </source>
</evidence>
<dbReference type="GO" id="GO:0005634">
    <property type="term" value="C:nucleus"/>
    <property type="evidence" value="ECO:0007669"/>
    <property type="project" value="TreeGrafter"/>
</dbReference>
<feature type="region of interest" description="Disordered" evidence="2">
    <location>
        <begin position="78"/>
        <end position="97"/>
    </location>
</feature>
<comment type="caution">
    <text evidence="3">The sequence shown here is derived from an EMBL/GenBank/DDBJ whole genome shotgun (WGS) entry which is preliminary data.</text>
</comment>
<dbReference type="GO" id="GO:0008608">
    <property type="term" value="P:attachment of spindle microtubules to kinetochore"/>
    <property type="evidence" value="ECO:0007669"/>
    <property type="project" value="InterPro"/>
</dbReference>
<feature type="compositionally biased region" description="Pro residues" evidence="2">
    <location>
        <begin position="510"/>
        <end position="524"/>
    </location>
</feature>
<protein>
    <recommendedName>
        <fullName evidence="5">Spc7 kinetochore protein domain-containing protein</fullName>
    </recommendedName>
</protein>
<keyword evidence="4" id="KW-1185">Reference proteome</keyword>
<keyword evidence="1" id="KW-0175">Coiled coil</keyword>
<dbReference type="OrthoDB" id="534647at2759"/>
<feature type="region of interest" description="Disordered" evidence="2">
    <location>
        <begin position="505"/>
        <end position="541"/>
    </location>
</feature>
<reference evidence="3" key="1">
    <citation type="journal article" date="2020" name="bioRxiv">
        <title>Comparative genomics of Chlamydomonas.</title>
        <authorList>
            <person name="Craig R.J."/>
            <person name="Hasan A.R."/>
            <person name="Ness R.W."/>
            <person name="Keightley P.D."/>
        </authorList>
    </citation>
    <scope>NUCLEOTIDE SEQUENCE</scope>
    <source>
        <strain evidence="3">CCAP 11/70</strain>
    </source>
</reference>
<accession>A0A835YDU5</accession>
<name>A0A835YDU5_9CHLO</name>
<feature type="region of interest" description="Disordered" evidence="2">
    <location>
        <begin position="640"/>
        <end position="670"/>
    </location>
</feature>
<gene>
    <name evidence="3" type="ORF">HYH03_001643</name>
</gene>
<sequence>MQAAARTPNSILRKRLNKENEDAAVKAAKRNKLANRRVSFAPDDELETKHIFGREDSRDERANTTAELAIVSPGVVGLPPGAGGSDPLAGPHASAYGGQLPPPDHMGTLPSPGGLSPLSMDLTNNSYDQGAMAAMAQAGGGQGLALEGALLPSQQQHPHQHHRHHADYTRNITMNVPNLSTLVEEDEEEYAGGEAVSADTGAGAGAGAGGGGVPESPASMAHHLGGRPGAGMSAPSPISPFVLREMQRAGSSGDDEVRNRWGFTPGADDTMEVSFGRAVMGETTYNHVYGGATTGDLTKAIKDGQTGGPHYGQPGGVTRALVANAANRASMAAGAGAADGAAAVAAAAAVALPDEAGPSHPQPQLPPTAPVPQPRGAVHFQPHSTPFLDNTTKLLEDDQTDAWRLPGQGAAAYDRGRLSVASNKVLPPGGRRGGAGAAAAAAAGVGGGGETTMLLGPTTQLLAPGGMAGAGGGGGGVTATMGGGHTAQLLADTTTHKTAYERFLRSMPGRPQPPPSAAQPPRPPARAGSGEAPAASSSAAELRRLAAAHAPAANPGPAAELTSHSNMSLDLLSGMQGAGAGLGAGGGFGGFGLGSQGQGMGQGDGLNVTSTDLLAEGGGLSLDAFALPPEPTVNLSQQMQAGGRWPSQTQRQGSGVQAAVPPPPRPAAPKISSQEFLSLIDVSFNDRVCRTSYLPQSDPPPRTTAEVYDWIAVTGPYVASYQAMMLEVSGRLMSMQANVGQLEAELSSTNPELFAAVQLAPPLQLESIKEQCIGLKKLCRIRTVKAIKQTHLAALDDLLAQLTASKAAMQAELQATTADVERLNRCAEDRTALTAAIARRCQEDEAQLQDAAQRKRTLESLQQRLEALRAQNAAREKALEAAREEQRAVEANQVPKETLLQERSMLEARASALSARMGSSSALTPGREGAMARQVATAKEELDALLGLQALRIDASRMESSGRFSLTYRGTYTLDCACAGEAVQLSVRVADGAAARLSGLAPNVVEQLGASAAALSCDVPRAQLPLRLECVLRQLHRMARLASQLESCWLQHGCMQKPTVVFLDDGGADAGAEAGTSGTGAAGAAVVPYAGRTARVPYLELQFLNADTVARVSIRMPWAAALAADALAPPMAVSMASLEQEETQAATCAALQEHVLGRLAPSPGFLPALCFAMSATLQVSNGSGAGGSATSGSGADGAEQEASVSGGEGGVTPLPAGATAAAEGAAGPGGRVFDNPLFTFAAI</sequence>
<dbReference type="PANTHER" id="PTHR16520:SF3">
    <property type="entry name" value="KINETOCHORE SCAFFOLD 1"/>
    <property type="match status" value="1"/>
</dbReference>
<organism evidence="3 4">
    <name type="scientific">Edaphochlamys debaryana</name>
    <dbReference type="NCBI Taxonomy" id="47281"/>
    <lineage>
        <taxon>Eukaryota</taxon>
        <taxon>Viridiplantae</taxon>
        <taxon>Chlorophyta</taxon>
        <taxon>core chlorophytes</taxon>
        <taxon>Chlorophyceae</taxon>
        <taxon>CS clade</taxon>
        <taxon>Chlamydomonadales</taxon>
        <taxon>Chlamydomonadales incertae sedis</taxon>
        <taxon>Edaphochlamys</taxon>
    </lineage>
</organism>
<dbReference type="EMBL" id="JAEHOE010000003">
    <property type="protein sequence ID" value="KAG2500883.1"/>
    <property type="molecule type" value="Genomic_DNA"/>
</dbReference>
<dbReference type="GO" id="GO:0034501">
    <property type="term" value="P:protein localization to kinetochore"/>
    <property type="evidence" value="ECO:0007669"/>
    <property type="project" value="InterPro"/>
</dbReference>
<dbReference type="Proteomes" id="UP000612055">
    <property type="component" value="Unassembled WGS sequence"/>
</dbReference>